<reference evidence="1" key="1">
    <citation type="journal article" date="2015" name="Nature">
        <title>Complex archaea that bridge the gap between prokaryotes and eukaryotes.</title>
        <authorList>
            <person name="Spang A."/>
            <person name="Saw J.H."/>
            <person name="Jorgensen S.L."/>
            <person name="Zaremba-Niedzwiedzka K."/>
            <person name="Martijn J."/>
            <person name="Lind A.E."/>
            <person name="van Eijk R."/>
            <person name="Schleper C."/>
            <person name="Guy L."/>
            <person name="Ettema T.J."/>
        </authorList>
    </citation>
    <scope>NUCLEOTIDE SEQUENCE</scope>
</reference>
<feature type="non-terminal residue" evidence="1">
    <location>
        <position position="1"/>
    </location>
</feature>
<comment type="caution">
    <text evidence="1">The sequence shown here is derived from an EMBL/GenBank/DDBJ whole genome shotgun (WGS) entry which is preliminary data.</text>
</comment>
<evidence type="ECO:0000313" key="1">
    <source>
        <dbReference type="EMBL" id="KKM18294.1"/>
    </source>
</evidence>
<gene>
    <name evidence="1" type="ORF">LCGC14_1667180</name>
</gene>
<name>A0A0F9IEY8_9ZZZZ</name>
<dbReference type="AlphaFoldDB" id="A0A0F9IEY8"/>
<accession>A0A0F9IEY8</accession>
<dbReference type="EMBL" id="LAZR01014252">
    <property type="protein sequence ID" value="KKM18294.1"/>
    <property type="molecule type" value="Genomic_DNA"/>
</dbReference>
<organism evidence="1">
    <name type="scientific">marine sediment metagenome</name>
    <dbReference type="NCBI Taxonomy" id="412755"/>
    <lineage>
        <taxon>unclassified sequences</taxon>
        <taxon>metagenomes</taxon>
        <taxon>ecological metagenomes</taxon>
    </lineage>
</organism>
<protein>
    <submittedName>
        <fullName evidence="1">Uncharacterized protein</fullName>
    </submittedName>
</protein>
<sequence>IVSYYQDGKIVRLTMYGIGGKTNEKH</sequence>
<proteinExistence type="predicted"/>